<dbReference type="AlphaFoldDB" id="A0AAV3RMM4"/>
<comment type="caution">
    <text evidence="1">The sequence shown here is derived from an EMBL/GenBank/DDBJ whole genome shotgun (WGS) entry which is preliminary data.</text>
</comment>
<evidence type="ECO:0000313" key="2">
    <source>
        <dbReference type="Proteomes" id="UP001454036"/>
    </source>
</evidence>
<evidence type="ECO:0000313" key="1">
    <source>
        <dbReference type="EMBL" id="GAA0175907.1"/>
    </source>
</evidence>
<sequence>MVCNLYIDYRNRHESGELLRYSLVFAVSDTMTLHGLYIDYRNRHGRGRVAGGELLKVEIRFDSSALPATIENDDIDKQSILVKTFASKQVSQLIFKSSIYHDRKIHGNRRYKRKSVDTSRYKLTPYLNFNSPPKHF</sequence>
<gene>
    <name evidence="1" type="ORF">LIER_28999</name>
</gene>
<keyword evidence="2" id="KW-1185">Reference proteome</keyword>
<reference evidence="1 2" key="1">
    <citation type="submission" date="2024-01" db="EMBL/GenBank/DDBJ databases">
        <title>The complete chloroplast genome sequence of Lithospermum erythrorhizon: insights into the phylogenetic relationship among Boraginaceae species and the maternal lineages of purple gromwells.</title>
        <authorList>
            <person name="Okada T."/>
            <person name="Watanabe K."/>
        </authorList>
    </citation>
    <scope>NUCLEOTIDE SEQUENCE [LARGE SCALE GENOMIC DNA]</scope>
</reference>
<organism evidence="1 2">
    <name type="scientific">Lithospermum erythrorhizon</name>
    <name type="common">Purple gromwell</name>
    <name type="synonym">Lithospermum officinale var. erythrorhizon</name>
    <dbReference type="NCBI Taxonomy" id="34254"/>
    <lineage>
        <taxon>Eukaryota</taxon>
        <taxon>Viridiplantae</taxon>
        <taxon>Streptophyta</taxon>
        <taxon>Embryophyta</taxon>
        <taxon>Tracheophyta</taxon>
        <taxon>Spermatophyta</taxon>
        <taxon>Magnoliopsida</taxon>
        <taxon>eudicotyledons</taxon>
        <taxon>Gunneridae</taxon>
        <taxon>Pentapetalae</taxon>
        <taxon>asterids</taxon>
        <taxon>lamiids</taxon>
        <taxon>Boraginales</taxon>
        <taxon>Boraginaceae</taxon>
        <taxon>Boraginoideae</taxon>
        <taxon>Lithospermeae</taxon>
        <taxon>Lithospermum</taxon>
    </lineage>
</organism>
<accession>A0AAV3RMM4</accession>
<name>A0AAV3RMM4_LITER</name>
<proteinExistence type="predicted"/>
<dbReference type="Proteomes" id="UP001454036">
    <property type="component" value="Unassembled WGS sequence"/>
</dbReference>
<dbReference type="EMBL" id="BAABME010009836">
    <property type="protein sequence ID" value="GAA0175907.1"/>
    <property type="molecule type" value="Genomic_DNA"/>
</dbReference>
<protein>
    <submittedName>
        <fullName evidence="1">Uncharacterized protein</fullName>
    </submittedName>
</protein>